<dbReference type="Pfam" id="PF06985">
    <property type="entry name" value="HET"/>
    <property type="match status" value="1"/>
</dbReference>
<gene>
    <name evidence="3" type="ORF">SCAR479_08059</name>
</gene>
<dbReference type="EMBL" id="JARVKM010000035">
    <property type="protein sequence ID" value="KAK9775383.1"/>
    <property type="molecule type" value="Genomic_DNA"/>
</dbReference>
<dbReference type="Proteomes" id="UP001465668">
    <property type="component" value="Unassembled WGS sequence"/>
</dbReference>
<evidence type="ECO:0000313" key="3">
    <source>
        <dbReference type="EMBL" id="KAK9775383.1"/>
    </source>
</evidence>
<evidence type="ECO:0000259" key="2">
    <source>
        <dbReference type="Pfam" id="PF06985"/>
    </source>
</evidence>
<proteinExistence type="predicted"/>
<dbReference type="InterPro" id="IPR010730">
    <property type="entry name" value="HET"/>
</dbReference>
<comment type="caution">
    <text evidence="3">The sequence shown here is derived from an EMBL/GenBank/DDBJ whole genome shotgun (WGS) entry which is preliminary data.</text>
</comment>
<sequence>MYRFVRDDIRLPHATGERYLWVDSLCIVQDDPVDKQEQIGHMDASVTIATLAANSAYCRVHGIGTPRKFTQYKVVMGTISESLSPFYSGRHVIPYAELPKENENMNPEGSPKNQGKPQFGTSQTLNDKPCGEHRERGESAILARRG</sequence>
<reference evidence="3 4" key="1">
    <citation type="submission" date="2024-02" db="EMBL/GenBank/DDBJ databases">
        <title>First draft genome assembly of two strains of Seiridium cardinale.</title>
        <authorList>
            <person name="Emiliani G."/>
            <person name="Scali E."/>
        </authorList>
    </citation>
    <scope>NUCLEOTIDE SEQUENCE [LARGE SCALE GENOMIC DNA]</scope>
    <source>
        <strain evidence="3 4">BM-138-000479</strain>
    </source>
</reference>
<evidence type="ECO:0000256" key="1">
    <source>
        <dbReference type="SAM" id="MobiDB-lite"/>
    </source>
</evidence>
<evidence type="ECO:0000313" key="4">
    <source>
        <dbReference type="Proteomes" id="UP001465668"/>
    </source>
</evidence>
<feature type="region of interest" description="Disordered" evidence="1">
    <location>
        <begin position="98"/>
        <end position="146"/>
    </location>
</feature>
<accession>A0ABR2XNJ5</accession>
<organism evidence="3 4">
    <name type="scientific">Seiridium cardinale</name>
    <dbReference type="NCBI Taxonomy" id="138064"/>
    <lineage>
        <taxon>Eukaryota</taxon>
        <taxon>Fungi</taxon>
        <taxon>Dikarya</taxon>
        <taxon>Ascomycota</taxon>
        <taxon>Pezizomycotina</taxon>
        <taxon>Sordariomycetes</taxon>
        <taxon>Xylariomycetidae</taxon>
        <taxon>Amphisphaeriales</taxon>
        <taxon>Sporocadaceae</taxon>
        <taxon>Seiridium</taxon>
    </lineage>
</organism>
<name>A0ABR2XNJ5_9PEZI</name>
<feature type="compositionally biased region" description="Polar residues" evidence="1">
    <location>
        <begin position="104"/>
        <end position="126"/>
    </location>
</feature>
<protein>
    <submittedName>
        <fullName evidence="3">HET-domain-containing protein</fullName>
    </submittedName>
</protein>
<keyword evidence="4" id="KW-1185">Reference proteome</keyword>
<feature type="domain" description="Heterokaryon incompatibility" evidence="2">
    <location>
        <begin position="5"/>
        <end position="52"/>
    </location>
</feature>
<feature type="compositionally biased region" description="Basic and acidic residues" evidence="1">
    <location>
        <begin position="129"/>
        <end position="138"/>
    </location>
</feature>